<comment type="caution">
    <text evidence="2">The sequence shown here is derived from an EMBL/GenBank/DDBJ whole genome shotgun (WGS) entry which is preliminary data.</text>
</comment>
<proteinExistence type="predicted"/>
<reference evidence="2 3" key="1">
    <citation type="submission" date="2020-04" db="EMBL/GenBank/DDBJ databases">
        <title>Novel species.</title>
        <authorList>
            <person name="Teo W.F.A."/>
            <person name="Lipun K."/>
            <person name="Srisuk N."/>
            <person name="Duangmal K."/>
        </authorList>
    </citation>
    <scope>NUCLEOTIDE SEQUENCE [LARGE SCALE GENOMIC DNA]</scope>
    <source>
        <strain evidence="2 3">K13G38</strain>
    </source>
</reference>
<sequence length="91" mass="9811">MSLSVESPATRPAMLLRRRIAAYFVGGVDAVPTLVGALAQRGHLVHELSVDIRDGVRESSMVCTILLPSDETEHLLAHLRELPAVVSAELV</sequence>
<accession>A0ABX1IXH8</accession>
<dbReference type="Proteomes" id="UP000715441">
    <property type="component" value="Unassembled WGS sequence"/>
</dbReference>
<evidence type="ECO:0000313" key="2">
    <source>
        <dbReference type="EMBL" id="NKQ52208.1"/>
    </source>
</evidence>
<keyword evidence="1" id="KW-0812">Transmembrane</keyword>
<keyword evidence="3" id="KW-1185">Reference proteome</keyword>
<keyword evidence="1" id="KW-1133">Transmembrane helix</keyword>
<evidence type="ECO:0008006" key="4">
    <source>
        <dbReference type="Google" id="ProtNLM"/>
    </source>
</evidence>
<keyword evidence="1" id="KW-0472">Membrane</keyword>
<protein>
    <recommendedName>
        <fullName evidence="4">ACT domain-containing protein</fullName>
    </recommendedName>
</protein>
<dbReference type="RefSeq" id="WP_168511864.1">
    <property type="nucleotide sequence ID" value="NZ_JAAXLS010000002.1"/>
</dbReference>
<dbReference type="EMBL" id="JAAXLS010000002">
    <property type="protein sequence ID" value="NKQ52208.1"/>
    <property type="molecule type" value="Genomic_DNA"/>
</dbReference>
<evidence type="ECO:0000256" key="1">
    <source>
        <dbReference type="SAM" id="Phobius"/>
    </source>
</evidence>
<organism evidence="2 3">
    <name type="scientific">Amycolatopsis acididurans</name>
    <dbReference type="NCBI Taxonomy" id="2724524"/>
    <lineage>
        <taxon>Bacteria</taxon>
        <taxon>Bacillati</taxon>
        <taxon>Actinomycetota</taxon>
        <taxon>Actinomycetes</taxon>
        <taxon>Pseudonocardiales</taxon>
        <taxon>Pseudonocardiaceae</taxon>
        <taxon>Amycolatopsis</taxon>
    </lineage>
</organism>
<evidence type="ECO:0000313" key="3">
    <source>
        <dbReference type="Proteomes" id="UP000715441"/>
    </source>
</evidence>
<gene>
    <name evidence="2" type="ORF">HFP15_04870</name>
</gene>
<name>A0ABX1IXH8_9PSEU</name>
<feature type="transmembrane region" description="Helical" evidence="1">
    <location>
        <begin position="20"/>
        <end position="39"/>
    </location>
</feature>